<organism evidence="1 2">
    <name type="scientific">Acrasis kona</name>
    <dbReference type="NCBI Taxonomy" id="1008807"/>
    <lineage>
        <taxon>Eukaryota</taxon>
        <taxon>Discoba</taxon>
        <taxon>Heterolobosea</taxon>
        <taxon>Tetramitia</taxon>
        <taxon>Eutetramitia</taxon>
        <taxon>Acrasidae</taxon>
        <taxon>Acrasis</taxon>
    </lineage>
</organism>
<sequence length="176" mass="20147">MLDELPKGDILWTMDYSDLHIPKAKGVTMTITNCICVKHAWNRAGTMIEREYLDVVCDDKDSNKNDSYFTKATFDKLYSMGHFGPNGTKNIIWTDGGPKHFKNRYTFRYMVDFFRARNLYGEWHFFESFHGYSLCDSHAGKISQAKTSAELSVGCITDAHDLAELLHLKLSNTSVI</sequence>
<dbReference type="AlphaFoldDB" id="A0AAW2Z9M1"/>
<keyword evidence="2" id="KW-1185">Reference proteome</keyword>
<accession>A0AAW2Z9M1</accession>
<dbReference type="EMBL" id="JAOPGA020001194">
    <property type="protein sequence ID" value="KAL0485968.1"/>
    <property type="molecule type" value="Genomic_DNA"/>
</dbReference>
<evidence type="ECO:0000313" key="1">
    <source>
        <dbReference type="EMBL" id="KAL0485968.1"/>
    </source>
</evidence>
<evidence type="ECO:0000313" key="2">
    <source>
        <dbReference type="Proteomes" id="UP001431209"/>
    </source>
</evidence>
<dbReference type="Proteomes" id="UP001431209">
    <property type="component" value="Unassembled WGS sequence"/>
</dbReference>
<dbReference type="PANTHER" id="PTHR46601:SF1">
    <property type="entry name" value="ADF-H DOMAIN-CONTAINING PROTEIN"/>
    <property type="match status" value="1"/>
</dbReference>
<proteinExistence type="predicted"/>
<protein>
    <recommendedName>
        <fullName evidence="3">PiggyBac transposable element-derived protein domain-containing protein</fullName>
    </recommendedName>
</protein>
<name>A0AAW2Z9M1_9EUKA</name>
<evidence type="ECO:0008006" key="3">
    <source>
        <dbReference type="Google" id="ProtNLM"/>
    </source>
</evidence>
<reference evidence="1 2" key="1">
    <citation type="submission" date="2024-03" db="EMBL/GenBank/DDBJ databases">
        <title>The Acrasis kona genome and developmental transcriptomes reveal deep origins of eukaryotic multicellular pathways.</title>
        <authorList>
            <person name="Sheikh S."/>
            <person name="Fu C.-J."/>
            <person name="Brown M.W."/>
            <person name="Baldauf S.L."/>
        </authorList>
    </citation>
    <scope>NUCLEOTIDE SEQUENCE [LARGE SCALE GENOMIC DNA]</scope>
    <source>
        <strain evidence="1 2">ATCC MYA-3509</strain>
    </source>
</reference>
<dbReference type="PANTHER" id="PTHR46601">
    <property type="entry name" value="ULP_PROTEASE DOMAIN-CONTAINING PROTEIN"/>
    <property type="match status" value="1"/>
</dbReference>
<feature type="non-terminal residue" evidence="1">
    <location>
        <position position="176"/>
    </location>
</feature>
<gene>
    <name evidence="1" type="ORF">AKO1_006622</name>
</gene>
<comment type="caution">
    <text evidence="1">The sequence shown here is derived from an EMBL/GenBank/DDBJ whole genome shotgun (WGS) entry which is preliminary data.</text>
</comment>